<dbReference type="PROSITE" id="PS51733">
    <property type="entry name" value="BPL_LPL_CATALYTIC"/>
    <property type="match status" value="1"/>
</dbReference>
<feature type="binding site" evidence="6">
    <location>
        <begin position="116"/>
        <end position="118"/>
    </location>
    <ligand>
        <name>biotin</name>
        <dbReference type="ChEBI" id="CHEBI:57586"/>
    </ligand>
</feature>
<dbReference type="OrthoDB" id="9807064at2"/>
<sequence>MKNFIVPFRLIRLLSTGAAYSGEQLGQYLEISLSAVNQHIQTLRHWGLEIEAQTIKGYYLSSPIELLDEKKILRDLPEGRIKVLALVDSTNQYLLDNIETLRSGDACVAEHQTAGRGRRGREWVSPFGQNLYLSMFWRLEKGTAAAVGLSLVIGIVITQVLRNLGGIDIRVKWPNDLYYRDKKLAGVLVELLGKKFKPAQVIIGMGININNPSSNKGIEQNWSHLKEAGITIDRNKLTALLLSELRSQLIEFEKTGLSTFISKWHELDNYLNRPVKLIVGDQQIQGISRGIDQHGGLLLETEGGIKTYQVGDISLRGR</sequence>
<keyword evidence="6" id="KW-0238">DNA-binding</keyword>
<dbReference type="Pfam" id="PF03099">
    <property type="entry name" value="BPL_LplA_LipB"/>
    <property type="match status" value="1"/>
</dbReference>
<dbReference type="InterPro" id="IPR036390">
    <property type="entry name" value="WH_DNA-bd_sf"/>
</dbReference>
<keyword evidence="3 6" id="KW-0067">ATP-binding</keyword>
<dbReference type="GO" id="GO:0005737">
    <property type="term" value="C:cytoplasm"/>
    <property type="evidence" value="ECO:0007669"/>
    <property type="project" value="TreeGrafter"/>
</dbReference>
<dbReference type="EC" id="6.3.4.15" evidence="6"/>
<dbReference type="InterPro" id="IPR036388">
    <property type="entry name" value="WH-like_DNA-bd_sf"/>
</dbReference>
<keyword evidence="1 6" id="KW-0436">Ligase</keyword>
<dbReference type="Gene3D" id="3.30.930.10">
    <property type="entry name" value="Bira Bifunctional Protein, Domain 2"/>
    <property type="match status" value="1"/>
</dbReference>
<evidence type="ECO:0000313" key="7">
    <source>
        <dbReference type="EMBL" id="ASX26067.1"/>
    </source>
</evidence>
<evidence type="ECO:0000256" key="1">
    <source>
        <dbReference type="ARBA" id="ARBA00022598"/>
    </source>
</evidence>
<dbReference type="Gene3D" id="1.10.10.10">
    <property type="entry name" value="Winged helix-like DNA-binding domain superfamily/Winged helix DNA-binding domain"/>
    <property type="match status" value="1"/>
</dbReference>
<dbReference type="InterPro" id="IPR030855">
    <property type="entry name" value="Bifunct_BirA"/>
</dbReference>
<dbReference type="InterPro" id="IPR045864">
    <property type="entry name" value="aa-tRNA-synth_II/BPL/LPL"/>
</dbReference>
<reference evidence="8" key="1">
    <citation type="submission" date="2016-06" db="EMBL/GenBank/DDBJ databases">
        <authorList>
            <person name="Chen W."/>
            <person name="Hasegawa D.K."/>
        </authorList>
    </citation>
    <scope>NUCLEOTIDE SEQUENCE [LARGE SCALE GENOMIC DNA]</scope>
    <source>
        <strain evidence="8">MEAM1</strain>
    </source>
</reference>
<dbReference type="GO" id="GO:0004077">
    <property type="term" value="F:biotin--[biotin carboxyl-carrier protein] ligase activity"/>
    <property type="evidence" value="ECO:0007669"/>
    <property type="project" value="UniProtKB-UniRule"/>
</dbReference>
<dbReference type="InterPro" id="IPR003142">
    <property type="entry name" value="BPL_C"/>
</dbReference>
<organism evidence="7 8">
    <name type="scientific">Candidatus Hamiltonella defensa</name>
    <name type="common">Bemisia tabaci</name>
    <dbReference type="NCBI Taxonomy" id="672795"/>
    <lineage>
        <taxon>Bacteria</taxon>
        <taxon>Pseudomonadati</taxon>
        <taxon>Pseudomonadota</taxon>
        <taxon>Gammaproteobacteria</taxon>
        <taxon>Enterobacterales</taxon>
        <taxon>Enterobacteriaceae</taxon>
        <taxon>aphid secondary symbionts</taxon>
        <taxon>Candidatus Williamhamiltonella</taxon>
    </lineage>
</organism>
<evidence type="ECO:0000256" key="6">
    <source>
        <dbReference type="HAMAP-Rule" id="MF_00978"/>
    </source>
</evidence>
<dbReference type="NCBIfam" id="NF008847">
    <property type="entry name" value="PRK11886.1-2"/>
    <property type="match status" value="1"/>
</dbReference>
<dbReference type="InterPro" id="IPR008988">
    <property type="entry name" value="Transcriptional_repressor_C"/>
</dbReference>
<dbReference type="GO" id="GO:0005524">
    <property type="term" value="F:ATP binding"/>
    <property type="evidence" value="ECO:0007669"/>
    <property type="project" value="UniProtKB-UniRule"/>
</dbReference>
<evidence type="ECO:0000256" key="3">
    <source>
        <dbReference type="ARBA" id="ARBA00022840"/>
    </source>
</evidence>
<dbReference type="InterPro" id="IPR004143">
    <property type="entry name" value="BPL_LPL_catalytic"/>
</dbReference>
<dbReference type="Pfam" id="PF02237">
    <property type="entry name" value="BPL_C"/>
    <property type="match status" value="1"/>
</dbReference>
<feature type="binding site" evidence="6">
    <location>
        <begin position="89"/>
        <end position="91"/>
    </location>
    <ligand>
        <name>biotin</name>
        <dbReference type="ChEBI" id="CHEBI:57586"/>
    </ligand>
</feature>
<keyword evidence="6" id="KW-0805">Transcription regulation</keyword>
<keyword evidence="4 6" id="KW-0092">Biotin</keyword>
<dbReference type="Proteomes" id="UP000216438">
    <property type="component" value="Chromosome"/>
</dbReference>
<feature type="DNA-binding region" description="H-T-H motif" evidence="6">
    <location>
        <begin position="22"/>
        <end position="41"/>
    </location>
</feature>
<feature type="binding site" evidence="6">
    <location>
        <position position="112"/>
    </location>
    <ligand>
        <name>biotin</name>
        <dbReference type="ChEBI" id="CHEBI:57586"/>
    </ligand>
</feature>
<dbReference type="Gene3D" id="2.30.30.100">
    <property type="match status" value="1"/>
</dbReference>
<dbReference type="FunFam" id="3.30.930.10:FF:000050">
    <property type="entry name" value="Bifunctional ligase/repressor BirA"/>
    <property type="match status" value="1"/>
</dbReference>
<dbReference type="HAMAP" id="MF_00978">
    <property type="entry name" value="Bifunct_BirA"/>
    <property type="match status" value="1"/>
</dbReference>
<evidence type="ECO:0000256" key="5">
    <source>
        <dbReference type="ARBA" id="ARBA00047846"/>
    </source>
</evidence>
<dbReference type="Pfam" id="PF08279">
    <property type="entry name" value="HTH_11"/>
    <property type="match status" value="1"/>
</dbReference>
<evidence type="ECO:0000313" key="8">
    <source>
        <dbReference type="Proteomes" id="UP000216438"/>
    </source>
</evidence>
<dbReference type="InterPro" id="IPR013196">
    <property type="entry name" value="HTH_11"/>
</dbReference>
<dbReference type="CDD" id="cd16442">
    <property type="entry name" value="BPL"/>
    <property type="match status" value="1"/>
</dbReference>
<evidence type="ECO:0000256" key="4">
    <source>
        <dbReference type="ARBA" id="ARBA00023267"/>
    </source>
</evidence>
<comment type="catalytic activity">
    <reaction evidence="5 6">
        <text>biotin + L-lysyl-[protein] + ATP = N(6)-biotinyl-L-lysyl-[protein] + AMP + diphosphate + H(+)</text>
        <dbReference type="Rhea" id="RHEA:11756"/>
        <dbReference type="Rhea" id="RHEA-COMP:9752"/>
        <dbReference type="Rhea" id="RHEA-COMP:10505"/>
        <dbReference type="ChEBI" id="CHEBI:15378"/>
        <dbReference type="ChEBI" id="CHEBI:29969"/>
        <dbReference type="ChEBI" id="CHEBI:30616"/>
        <dbReference type="ChEBI" id="CHEBI:33019"/>
        <dbReference type="ChEBI" id="CHEBI:57586"/>
        <dbReference type="ChEBI" id="CHEBI:83144"/>
        <dbReference type="ChEBI" id="CHEBI:456215"/>
        <dbReference type="EC" id="6.3.4.15"/>
    </reaction>
</comment>
<keyword evidence="2 6" id="KW-0547">Nucleotide-binding</keyword>
<dbReference type="NCBIfam" id="TIGR00121">
    <property type="entry name" value="birA_ligase"/>
    <property type="match status" value="1"/>
</dbReference>
<dbReference type="PANTHER" id="PTHR12835">
    <property type="entry name" value="BIOTIN PROTEIN LIGASE"/>
    <property type="match status" value="1"/>
</dbReference>
<keyword evidence="6" id="KW-0804">Transcription</keyword>
<reference evidence="7 8" key="2">
    <citation type="submission" date="2017-09" db="EMBL/GenBank/DDBJ databases">
        <title>The genome of whitefly Bemisia tabaci, a global crop pest, provides novel insights into virus transmission, host adaptation and insecticide resistance.</title>
        <authorList>
            <person name="Kaur N."/>
            <person name="Kliot A."/>
            <person name="Pinheiro P.V."/>
            <person name="Luan J."/>
            <person name="Zheng Y."/>
            <person name="Liu W."/>
            <person name="Sun H."/>
            <person name="Yang X."/>
            <person name="Xu Y."/>
            <person name="Luo Y."/>
            <person name="Kruse A."/>
            <person name="Fisher T.W."/>
            <person name="Nelson D.R."/>
            <person name="Elimelech M."/>
            <person name="MacCoss M."/>
            <person name="Johnson R."/>
            <person name="Cohen E."/>
            <person name="Hunter W.B."/>
            <person name="Brown J.K."/>
            <person name="Jander G."/>
            <person name="Cilia M."/>
            <person name="Douglas A.E."/>
            <person name="Ghanim M."/>
            <person name="Simmons A.M."/>
            <person name="Wintermantel W.M."/>
            <person name="Ling K.-S."/>
            <person name="Fei Z."/>
        </authorList>
    </citation>
    <scope>NUCLEOTIDE SEQUENCE [LARGE SCALE GENOMIC DNA]</scope>
    <source>
        <strain evidence="7 8">MEAM1</strain>
    </source>
</reference>
<dbReference type="GO" id="GO:0003677">
    <property type="term" value="F:DNA binding"/>
    <property type="evidence" value="ECO:0007669"/>
    <property type="project" value="UniProtKB-UniRule"/>
</dbReference>
<dbReference type="InterPro" id="IPR004408">
    <property type="entry name" value="Biotin_CoA_COase_ligase"/>
</dbReference>
<comment type="function">
    <text evidence="6">Acts both as a biotin--[acetyl-CoA-carboxylase] ligase and a biotin-operon repressor. In the presence of ATP, BirA activates biotin to form the BirA-biotinyl-5'-adenylate (BirA-bio-5'-AMP or holoBirA) complex. HoloBirA can either transfer the biotinyl moiety to the biotin carboxyl carrier protein (BCCP) subunit of acetyl-CoA carboxylase, or bind to the biotin operator site and inhibit transcription of the operon.</text>
</comment>
<gene>
    <name evidence="6" type="primary">birA</name>
    <name evidence="7" type="ORF">BA171_02830</name>
</gene>
<dbReference type="EMBL" id="CP016303">
    <property type="protein sequence ID" value="ASX26067.1"/>
    <property type="molecule type" value="Genomic_DNA"/>
</dbReference>
<dbReference type="PANTHER" id="PTHR12835:SF5">
    <property type="entry name" value="BIOTIN--PROTEIN LIGASE"/>
    <property type="match status" value="1"/>
</dbReference>
<protein>
    <recommendedName>
        <fullName evidence="6">Bifunctional ligase/repressor BirA</fullName>
    </recommendedName>
    <alternativeName>
        <fullName evidence="6">Biotin operon repressor</fullName>
    </alternativeName>
    <alternativeName>
        <fullName evidence="6">Biotin--[acetyl-CoA-carboxylase] ligase</fullName>
        <ecNumber evidence="6">6.3.4.15</ecNumber>
    </alternativeName>
    <alternativeName>
        <fullName evidence="6">Biotin--protein ligase</fullName>
    </alternativeName>
    <alternativeName>
        <fullName evidence="6">Biotin-[acetyl-CoA carboxylase] synthetase</fullName>
    </alternativeName>
</protein>
<dbReference type="RefSeq" id="WP_016856959.1">
    <property type="nucleotide sequence ID" value="NZ_CP016303.1"/>
</dbReference>
<dbReference type="SUPFAM" id="SSF55681">
    <property type="entry name" value="Class II aaRS and biotin synthetases"/>
    <property type="match status" value="1"/>
</dbReference>
<proteinExistence type="inferred from homology"/>
<feature type="binding site" evidence="6">
    <location>
        <position position="183"/>
    </location>
    <ligand>
        <name>biotin</name>
        <dbReference type="ChEBI" id="CHEBI:57586"/>
    </ligand>
</feature>
<comment type="similarity">
    <text evidence="6">Belongs to the biotin--protein ligase family.</text>
</comment>
<accession>A0A249DYT4</accession>
<keyword evidence="6" id="KW-0678">Repressor</keyword>
<dbReference type="GO" id="GO:0006355">
    <property type="term" value="P:regulation of DNA-templated transcription"/>
    <property type="evidence" value="ECO:0007669"/>
    <property type="project" value="UniProtKB-UniRule"/>
</dbReference>
<dbReference type="AlphaFoldDB" id="A0A249DYT4"/>
<evidence type="ECO:0000256" key="2">
    <source>
        <dbReference type="ARBA" id="ARBA00022741"/>
    </source>
</evidence>
<dbReference type="SUPFAM" id="SSF46785">
    <property type="entry name" value="Winged helix' DNA-binding domain"/>
    <property type="match status" value="1"/>
</dbReference>
<dbReference type="SUPFAM" id="SSF50037">
    <property type="entry name" value="C-terminal domain of transcriptional repressors"/>
    <property type="match status" value="1"/>
</dbReference>
<name>A0A249DYT4_9ENTR</name>